<reference evidence="1 2" key="1">
    <citation type="submission" date="2021-05" db="EMBL/GenBank/DDBJ databases">
        <title>Novel Bacillus species.</title>
        <authorList>
            <person name="Liu G."/>
        </authorList>
    </citation>
    <scope>NUCLEOTIDE SEQUENCE [LARGE SCALE GENOMIC DNA]</scope>
    <source>
        <strain evidence="2">FJAT-49780</strain>
    </source>
</reference>
<dbReference type="Proteomes" id="UP000681414">
    <property type="component" value="Unassembled WGS sequence"/>
</dbReference>
<gene>
    <name evidence="1" type="ORF">KHA97_06220</name>
</gene>
<name>A0A942TD93_9BACI</name>
<dbReference type="AlphaFoldDB" id="A0A942TD93"/>
<evidence type="ECO:0000313" key="1">
    <source>
        <dbReference type="EMBL" id="MBS4194668.1"/>
    </source>
</evidence>
<accession>A0A942TD93</accession>
<evidence type="ECO:0000313" key="2">
    <source>
        <dbReference type="Proteomes" id="UP000681414"/>
    </source>
</evidence>
<keyword evidence="2" id="KW-1185">Reference proteome</keyword>
<comment type="caution">
    <text evidence="1">The sequence shown here is derived from an EMBL/GenBank/DDBJ whole genome shotgun (WGS) entry which is preliminary data.</text>
</comment>
<protein>
    <submittedName>
        <fullName evidence="1">Uncharacterized protein</fullName>
    </submittedName>
</protein>
<organism evidence="1 2">
    <name type="scientific">Lederbergia citri</name>
    <dbReference type="NCBI Taxonomy" id="2833580"/>
    <lineage>
        <taxon>Bacteria</taxon>
        <taxon>Bacillati</taxon>
        <taxon>Bacillota</taxon>
        <taxon>Bacilli</taxon>
        <taxon>Bacillales</taxon>
        <taxon>Bacillaceae</taxon>
        <taxon>Lederbergia</taxon>
    </lineage>
</organism>
<dbReference type="EMBL" id="JAGYPG010000001">
    <property type="protein sequence ID" value="MBS4194668.1"/>
    <property type="molecule type" value="Genomic_DNA"/>
</dbReference>
<sequence>MRNFEMTVSTFPEDSTNLEKEIELVKVGLLYCDKVTLKSIKADMIFRFIEYTQKTKLLDRMYSLRDISHMGLMGLHDEITQIILSYETLISRRMDNPKMIILKKQIEKQFEDIWNAMSATLDGIVQRSDIDSLDRLIKLDKLKIERYPSNAEDFYDDSHIEAYFESLKDTLSQSNNYPLLDDKITEIVKIGIKEGKIDIAKGTRERIKHSTLSLTMLEQLPSFERASINEIIDIRSELDKYLIRFRSAIVKYTDLIESDIDDDDLFYEIDKLILREINPIIQEIDEQCKGNGYLRELAYRLINSKWVQGASVGIMLGNILDVFTVTTNTISAAIPAGVQAVNHHREWKEKQSDIEKNNLFFYYQAGKELNNRYN</sequence>
<dbReference type="RefSeq" id="WP_213123832.1">
    <property type="nucleotide sequence ID" value="NZ_JAGYPG010000001.1"/>
</dbReference>
<proteinExistence type="predicted"/>